<reference evidence="2" key="1">
    <citation type="journal article" date="2021" name="Nat. Commun.">
        <title>Genetic determinants of endophytism in the Arabidopsis root mycobiome.</title>
        <authorList>
            <person name="Mesny F."/>
            <person name="Miyauchi S."/>
            <person name="Thiergart T."/>
            <person name="Pickel B."/>
            <person name="Atanasova L."/>
            <person name="Karlsson M."/>
            <person name="Huettel B."/>
            <person name="Barry K.W."/>
            <person name="Haridas S."/>
            <person name="Chen C."/>
            <person name="Bauer D."/>
            <person name="Andreopoulos W."/>
            <person name="Pangilinan J."/>
            <person name="LaButti K."/>
            <person name="Riley R."/>
            <person name="Lipzen A."/>
            <person name="Clum A."/>
            <person name="Drula E."/>
            <person name="Henrissat B."/>
            <person name="Kohler A."/>
            <person name="Grigoriev I.V."/>
            <person name="Martin F.M."/>
            <person name="Hacquard S."/>
        </authorList>
    </citation>
    <scope>NUCLEOTIDE SEQUENCE</scope>
    <source>
        <strain evidence="2">MPI-CAGE-AT-0147</strain>
    </source>
</reference>
<dbReference type="Proteomes" id="UP000738349">
    <property type="component" value="Unassembled WGS sequence"/>
</dbReference>
<gene>
    <name evidence="2" type="ORF">EDB81DRAFT_846434</name>
</gene>
<proteinExistence type="predicted"/>
<dbReference type="AlphaFoldDB" id="A0A9P9DYY4"/>
<evidence type="ECO:0000256" key="1">
    <source>
        <dbReference type="SAM" id="MobiDB-lite"/>
    </source>
</evidence>
<dbReference type="EMBL" id="JAGMUV010000019">
    <property type="protein sequence ID" value="KAH7127604.1"/>
    <property type="molecule type" value="Genomic_DNA"/>
</dbReference>
<feature type="region of interest" description="Disordered" evidence="1">
    <location>
        <begin position="1"/>
        <end position="23"/>
    </location>
</feature>
<feature type="compositionally biased region" description="Polar residues" evidence="1">
    <location>
        <begin position="1"/>
        <end position="10"/>
    </location>
</feature>
<dbReference type="OrthoDB" id="5104438at2759"/>
<comment type="caution">
    <text evidence="2">The sequence shown here is derived from an EMBL/GenBank/DDBJ whole genome shotgun (WGS) entry which is preliminary data.</text>
</comment>
<sequence>MVYGSIKTTQPNPPSSAASTPAPLAVPSMATTQRPMGLSQAIITPRPSTITGKAYRAVLDSVDAVVGAVEWVFSTIETGIEDLIQFLEFLFGWDDIARTKDVLYNVTKQWMSSQVDSIQMAKTAFDDQIANAEKSINQWAGITDWSTSLGQVASQPASASDSNPTAGQTSGSQMLLSHYKNNGADLTIMGTPPSGDVVQQDVDDLLNTLEQEGQVLSAVYSQLQTLATNFFSMTIGQALKQLAGTIADGVLSSVQVVVDAVFKLLTDLASAAVSLIETKIHIPIISDILNAIGISAVSYTVVYRIANNRAPFPDNADVQSLIDANSWGTLSIYPVAPETAKGLYEGGHIIASCISIMAVFFDAREAESPSGDNPWSISSAAIAVVGGASNGIANLAFSQDPVQNTGLKILSYINTAATVITKLIFSGWVQALIKATNPDSGFAFGDGRTVGAKVDVCLVISAATVTIRHFSELGSDEADATKKRLLWAKWLI</sequence>
<keyword evidence="3" id="KW-1185">Reference proteome</keyword>
<accession>A0A9P9DYY4</accession>
<evidence type="ECO:0000313" key="2">
    <source>
        <dbReference type="EMBL" id="KAH7127604.1"/>
    </source>
</evidence>
<protein>
    <submittedName>
        <fullName evidence="2">Uncharacterized protein</fullName>
    </submittedName>
</protein>
<name>A0A9P9DYY4_9HYPO</name>
<organism evidence="2 3">
    <name type="scientific">Dactylonectria macrodidyma</name>
    <dbReference type="NCBI Taxonomy" id="307937"/>
    <lineage>
        <taxon>Eukaryota</taxon>
        <taxon>Fungi</taxon>
        <taxon>Dikarya</taxon>
        <taxon>Ascomycota</taxon>
        <taxon>Pezizomycotina</taxon>
        <taxon>Sordariomycetes</taxon>
        <taxon>Hypocreomycetidae</taxon>
        <taxon>Hypocreales</taxon>
        <taxon>Nectriaceae</taxon>
        <taxon>Dactylonectria</taxon>
    </lineage>
</organism>
<evidence type="ECO:0000313" key="3">
    <source>
        <dbReference type="Proteomes" id="UP000738349"/>
    </source>
</evidence>